<dbReference type="AlphaFoldDB" id="A0AA35VP47"/>
<reference evidence="2" key="1">
    <citation type="submission" date="2023-04" db="EMBL/GenBank/DDBJ databases">
        <authorList>
            <person name="Vijverberg K."/>
            <person name="Xiong W."/>
            <person name="Schranz E."/>
        </authorList>
    </citation>
    <scope>NUCLEOTIDE SEQUENCE</scope>
</reference>
<name>A0AA35VP47_LACSI</name>
<evidence type="ECO:0000313" key="2">
    <source>
        <dbReference type="EMBL" id="CAI9270010.1"/>
    </source>
</evidence>
<keyword evidence="3" id="KW-1185">Reference proteome</keyword>
<organism evidence="2 3">
    <name type="scientific">Lactuca saligna</name>
    <name type="common">Willowleaf lettuce</name>
    <dbReference type="NCBI Taxonomy" id="75948"/>
    <lineage>
        <taxon>Eukaryota</taxon>
        <taxon>Viridiplantae</taxon>
        <taxon>Streptophyta</taxon>
        <taxon>Embryophyta</taxon>
        <taxon>Tracheophyta</taxon>
        <taxon>Spermatophyta</taxon>
        <taxon>Magnoliopsida</taxon>
        <taxon>eudicotyledons</taxon>
        <taxon>Gunneridae</taxon>
        <taxon>Pentapetalae</taxon>
        <taxon>asterids</taxon>
        <taxon>campanulids</taxon>
        <taxon>Asterales</taxon>
        <taxon>Asteraceae</taxon>
        <taxon>Cichorioideae</taxon>
        <taxon>Cichorieae</taxon>
        <taxon>Lactucinae</taxon>
        <taxon>Lactuca</taxon>
    </lineage>
</organism>
<feature type="coiled-coil region" evidence="1">
    <location>
        <begin position="182"/>
        <end position="209"/>
    </location>
</feature>
<evidence type="ECO:0000313" key="3">
    <source>
        <dbReference type="Proteomes" id="UP001177003"/>
    </source>
</evidence>
<dbReference type="PANTHER" id="PTHR33018:SF31">
    <property type="entry name" value="TRANSPOSASE, PTTA_EN_SPM, PLANT"/>
    <property type="match status" value="1"/>
</dbReference>
<accession>A0AA35VP47</accession>
<proteinExistence type="predicted"/>
<dbReference type="EMBL" id="OX465077">
    <property type="protein sequence ID" value="CAI9270010.1"/>
    <property type="molecule type" value="Genomic_DNA"/>
</dbReference>
<gene>
    <name evidence="2" type="ORF">LSALG_LOCUS10352</name>
</gene>
<dbReference type="Proteomes" id="UP001177003">
    <property type="component" value="Chromosome 1"/>
</dbReference>
<keyword evidence="1" id="KW-0175">Coiled coil</keyword>
<evidence type="ECO:0000256" key="1">
    <source>
        <dbReference type="SAM" id="Coils"/>
    </source>
</evidence>
<dbReference type="PANTHER" id="PTHR33018">
    <property type="entry name" value="OS10G0338966 PROTEIN-RELATED"/>
    <property type="match status" value="1"/>
</dbReference>
<sequence>MESDSASDHDEDSKERGPTTKVKANKVKLIVTYNKKDVTVGKEAIKLSTFEGLVARTMVRITYESLLEVSDEVKEELWQYVLVNARNHQYEEEIDRARLCKKARELKIRGYESDVKMNVDKIDELHKSRSIGVVTCGTHDMLTEALDTQEQCGHVRGMGKFITPLKYFYLPKNVKYYLEIENTRIDKRINKLEDDLEKLKRDVLNVSKSASCQVWGVIEDLEKEPRDESRGNVAEKPVKKTCNTSEERCNTSEGSYTYITWDDFEAVFTMDELIGAVIVPYMVVLFNKMKYAPQERDHGICFVNPTLISPRTGKGKSKNIDNASRGLADRLSSRKSNDIIFIPTIPEDIRYWVY</sequence>
<protein>
    <submittedName>
        <fullName evidence="2">Uncharacterized protein</fullName>
    </submittedName>
</protein>